<reference evidence="1" key="1">
    <citation type="journal article" date="2019" name="Sci. Rep.">
        <title>Draft genome of Tanacetum cinerariifolium, the natural source of mosquito coil.</title>
        <authorList>
            <person name="Yamashiro T."/>
            <person name="Shiraishi A."/>
            <person name="Satake H."/>
            <person name="Nakayama K."/>
        </authorList>
    </citation>
    <scope>NUCLEOTIDE SEQUENCE</scope>
</reference>
<sequence length="194" mass="21690">MPTPYHDLLTSNEDRLQLNELMEIYTKLSKRVLSLEQIKTNQAAKIEKLKKRVNKVECKKKKRTHGLKRLYMVGLSARIVSSDEEGFGDQEDASKPGRSIADIYQDEGTTLVNDTQRRMNEEELFGLHDLDGDEVFGDVLAGEKEEQSENVAKKEVITIDPVTFAGEVVTIADVEVSAALTTTTTTTDDELTLA</sequence>
<evidence type="ECO:0000313" key="1">
    <source>
        <dbReference type="EMBL" id="GEU85462.1"/>
    </source>
</evidence>
<dbReference type="AlphaFoldDB" id="A0A6L2NK38"/>
<comment type="caution">
    <text evidence="1">The sequence shown here is derived from an EMBL/GenBank/DDBJ whole genome shotgun (WGS) entry which is preliminary data.</text>
</comment>
<dbReference type="EMBL" id="BKCJ010009114">
    <property type="protein sequence ID" value="GEU85462.1"/>
    <property type="molecule type" value="Genomic_DNA"/>
</dbReference>
<proteinExistence type="predicted"/>
<accession>A0A6L2NK38</accession>
<name>A0A6L2NK38_TANCI</name>
<organism evidence="1">
    <name type="scientific">Tanacetum cinerariifolium</name>
    <name type="common">Dalmatian daisy</name>
    <name type="synonym">Chrysanthemum cinerariifolium</name>
    <dbReference type="NCBI Taxonomy" id="118510"/>
    <lineage>
        <taxon>Eukaryota</taxon>
        <taxon>Viridiplantae</taxon>
        <taxon>Streptophyta</taxon>
        <taxon>Embryophyta</taxon>
        <taxon>Tracheophyta</taxon>
        <taxon>Spermatophyta</taxon>
        <taxon>Magnoliopsida</taxon>
        <taxon>eudicotyledons</taxon>
        <taxon>Gunneridae</taxon>
        <taxon>Pentapetalae</taxon>
        <taxon>asterids</taxon>
        <taxon>campanulids</taxon>
        <taxon>Asterales</taxon>
        <taxon>Asteraceae</taxon>
        <taxon>Asteroideae</taxon>
        <taxon>Anthemideae</taxon>
        <taxon>Anthemidinae</taxon>
        <taxon>Tanacetum</taxon>
    </lineage>
</organism>
<protein>
    <submittedName>
        <fullName evidence="1">Uncharacterized protein</fullName>
    </submittedName>
</protein>
<gene>
    <name evidence="1" type="ORF">Tci_057440</name>
</gene>